<dbReference type="SUPFAM" id="SSF54427">
    <property type="entry name" value="NTF2-like"/>
    <property type="match status" value="1"/>
</dbReference>
<evidence type="ECO:0000313" key="3">
    <source>
        <dbReference type="Proteomes" id="UP001595699"/>
    </source>
</evidence>
<sequence length="120" mass="13632">MTPREVLQTIAAAWCSRPADAAAYFTEDALYLEPPDKQRYVGRAALAEFFGEEPLRMEWHGLAYDEASRTAYGEYTFRGGNQYHGVVIATFRNGLVASWREYQYESDLPFEDFASGQGRS</sequence>
<dbReference type="Gene3D" id="3.10.450.50">
    <property type="match status" value="1"/>
</dbReference>
<accession>A0ABV7YB46</accession>
<proteinExistence type="predicted"/>
<name>A0ABV7YB46_9ACTN</name>
<reference evidence="3" key="1">
    <citation type="journal article" date="2019" name="Int. J. Syst. Evol. Microbiol.">
        <title>The Global Catalogue of Microorganisms (GCM) 10K type strain sequencing project: providing services to taxonomists for standard genome sequencing and annotation.</title>
        <authorList>
            <consortium name="The Broad Institute Genomics Platform"/>
            <consortium name="The Broad Institute Genome Sequencing Center for Infectious Disease"/>
            <person name="Wu L."/>
            <person name="Ma J."/>
        </authorList>
    </citation>
    <scope>NUCLEOTIDE SEQUENCE [LARGE SCALE GENOMIC DNA]</scope>
    <source>
        <strain evidence="3">CGMCC 4.7241</strain>
    </source>
</reference>
<dbReference type="InterPro" id="IPR032710">
    <property type="entry name" value="NTF2-like_dom_sf"/>
</dbReference>
<evidence type="ECO:0000259" key="1">
    <source>
        <dbReference type="Pfam" id="PF12680"/>
    </source>
</evidence>
<dbReference type="RefSeq" id="WP_205118818.1">
    <property type="nucleotide sequence ID" value="NZ_JAFBCM010000001.1"/>
</dbReference>
<gene>
    <name evidence="2" type="ORF">ACFOUW_16935</name>
</gene>
<evidence type="ECO:0000313" key="2">
    <source>
        <dbReference type="EMBL" id="MFC3762530.1"/>
    </source>
</evidence>
<dbReference type="Proteomes" id="UP001595699">
    <property type="component" value="Unassembled WGS sequence"/>
</dbReference>
<organism evidence="2 3">
    <name type="scientific">Tenggerimyces flavus</name>
    <dbReference type="NCBI Taxonomy" id="1708749"/>
    <lineage>
        <taxon>Bacteria</taxon>
        <taxon>Bacillati</taxon>
        <taxon>Actinomycetota</taxon>
        <taxon>Actinomycetes</taxon>
        <taxon>Propionibacteriales</taxon>
        <taxon>Nocardioidaceae</taxon>
        <taxon>Tenggerimyces</taxon>
    </lineage>
</organism>
<dbReference type="InterPro" id="IPR037401">
    <property type="entry name" value="SnoaL-like"/>
</dbReference>
<comment type="caution">
    <text evidence="2">The sequence shown here is derived from an EMBL/GenBank/DDBJ whole genome shotgun (WGS) entry which is preliminary data.</text>
</comment>
<keyword evidence="3" id="KW-1185">Reference proteome</keyword>
<protein>
    <submittedName>
        <fullName evidence="2">Nuclear transport factor 2 family protein</fullName>
    </submittedName>
</protein>
<dbReference type="EMBL" id="JBHRZH010000015">
    <property type="protein sequence ID" value="MFC3762530.1"/>
    <property type="molecule type" value="Genomic_DNA"/>
</dbReference>
<dbReference type="Pfam" id="PF12680">
    <property type="entry name" value="SnoaL_2"/>
    <property type="match status" value="1"/>
</dbReference>
<feature type="domain" description="SnoaL-like" evidence="1">
    <location>
        <begin position="17"/>
        <end position="99"/>
    </location>
</feature>